<dbReference type="InterPro" id="IPR036661">
    <property type="entry name" value="Luciferase-like_sf"/>
</dbReference>
<dbReference type="PANTHER" id="PTHR42847:SF8">
    <property type="entry name" value="CONSERVED PROTEIN"/>
    <property type="match status" value="1"/>
</dbReference>
<dbReference type="EMBL" id="VSRQ01000004">
    <property type="protein sequence ID" value="TYK48125.1"/>
    <property type="molecule type" value="Genomic_DNA"/>
</dbReference>
<evidence type="ECO:0000256" key="3">
    <source>
        <dbReference type="ARBA" id="ARBA00023002"/>
    </source>
</evidence>
<proteinExistence type="predicted"/>
<keyword evidence="3" id="KW-0560">Oxidoreductase</keyword>
<evidence type="ECO:0000259" key="5">
    <source>
        <dbReference type="Pfam" id="PF00296"/>
    </source>
</evidence>
<name>A0A5D3FLQ5_9ACTN</name>
<dbReference type="GO" id="GO:0008726">
    <property type="term" value="F:alkanesulfonate monooxygenase activity"/>
    <property type="evidence" value="ECO:0007669"/>
    <property type="project" value="TreeGrafter"/>
</dbReference>
<feature type="domain" description="Luciferase-like" evidence="5">
    <location>
        <begin position="20"/>
        <end position="231"/>
    </location>
</feature>
<dbReference type="GO" id="GO:0046306">
    <property type="term" value="P:alkanesulfonate catabolic process"/>
    <property type="evidence" value="ECO:0007669"/>
    <property type="project" value="TreeGrafter"/>
</dbReference>
<dbReference type="InterPro" id="IPR019952">
    <property type="entry name" value="F420_OxRdatse_Rv1855c_pred"/>
</dbReference>
<accession>A0A5D3FLQ5</accession>
<evidence type="ECO:0000313" key="7">
    <source>
        <dbReference type="Proteomes" id="UP000323505"/>
    </source>
</evidence>
<dbReference type="Pfam" id="PF00296">
    <property type="entry name" value="Bac_luciferase"/>
    <property type="match status" value="1"/>
</dbReference>
<dbReference type="InterPro" id="IPR011251">
    <property type="entry name" value="Luciferase-like_dom"/>
</dbReference>
<organism evidence="6 7">
    <name type="scientific">Actinomadura decatromicini</name>
    <dbReference type="NCBI Taxonomy" id="2604572"/>
    <lineage>
        <taxon>Bacteria</taxon>
        <taxon>Bacillati</taxon>
        <taxon>Actinomycetota</taxon>
        <taxon>Actinomycetes</taxon>
        <taxon>Streptosporangiales</taxon>
        <taxon>Thermomonosporaceae</taxon>
        <taxon>Actinomadura</taxon>
    </lineage>
</organism>
<comment type="caution">
    <text evidence="6">The sequence shown here is derived from an EMBL/GenBank/DDBJ whole genome shotgun (WGS) entry which is preliminary data.</text>
</comment>
<dbReference type="SUPFAM" id="SSF51679">
    <property type="entry name" value="Bacterial luciferase-like"/>
    <property type="match status" value="1"/>
</dbReference>
<protein>
    <submittedName>
        <fullName evidence="6">LLM class F420-dependent oxidoreductase</fullName>
    </submittedName>
</protein>
<sequence length="289" mass="31409">MRVGLQIPSFTFPGGPEQIAPVFGRMAREADQAGLHSLWVMDHFFQIQGVGASEEPMLEGYSALAYAAALTERITLGTMVTGVTYRHPGILVKTVTTLDVLSGGRAWLGIGAAWNEEESRGLGVRFPPTAERFERLEETLRLARQMWDGDESAFEGAHYALERPLNSPPPVRRPHPPILVGGGGEKKTLRFVAKYADACNLFDSDELPRKLDVLRGHCEREGRDYAEIEKTSLSLITGPVSLDEVVDTIGRLADAGIDQAIFSQGTGQDLAGVLGEALARTEKIVPAGR</sequence>
<evidence type="ECO:0000313" key="6">
    <source>
        <dbReference type="EMBL" id="TYK48125.1"/>
    </source>
</evidence>
<dbReference type="InterPro" id="IPR050172">
    <property type="entry name" value="SsuD_RutA_monooxygenase"/>
</dbReference>
<keyword evidence="2" id="KW-0288">FMN</keyword>
<dbReference type="Proteomes" id="UP000323505">
    <property type="component" value="Unassembled WGS sequence"/>
</dbReference>
<dbReference type="Gene3D" id="3.20.20.30">
    <property type="entry name" value="Luciferase-like domain"/>
    <property type="match status" value="1"/>
</dbReference>
<reference evidence="6 7" key="1">
    <citation type="submission" date="2019-08" db="EMBL/GenBank/DDBJ databases">
        <title>Actinomadura sp. nov. CYP1-5 isolated from mountain soil.</title>
        <authorList>
            <person name="Songsumanus A."/>
            <person name="Kuncharoen N."/>
            <person name="Kudo T."/>
            <person name="Yuki M."/>
            <person name="Igarashi Y."/>
            <person name="Tanasupawat S."/>
        </authorList>
    </citation>
    <scope>NUCLEOTIDE SEQUENCE [LARGE SCALE GENOMIC DNA]</scope>
    <source>
        <strain evidence="6 7">CYP1-5</strain>
    </source>
</reference>
<dbReference type="NCBIfam" id="TIGR03560">
    <property type="entry name" value="F420_Rv1855c"/>
    <property type="match status" value="1"/>
</dbReference>
<keyword evidence="1" id="KW-0285">Flavoprotein</keyword>
<gene>
    <name evidence="6" type="ORF">FXF68_20885</name>
</gene>
<dbReference type="AlphaFoldDB" id="A0A5D3FLQ5"/>
<evidence type="ECO:0000256" key="1">
    <source>
        <dbReference type="ARBA" id="ARBA00022630"/>
    </source>
</evidence>
<evidence type="ECO:0000256" key="4">
    <source>
        <dbReference type="ARBA" id="ARBA00023033"/>
    </source>
</evidence>
<dbReference type="RefSeq" id="WP_148761715.1">
    <property type="nucleotide sequence ID" value="NZ_VSRQ01000004.1"/>
</dbReference>
<dbReference type="PANTHER" id="PTHR42847">
    <property type="entry name" value="ALKANESULFONATE MONOOXYGENASE"/>
    <property type="match status" value="1"/>
</dbReference>
<keyword evidence="4" id="KW-0503">Monooxygenase</keyword>
<evidence type="ECO:0000256" key="2">
    <source>
        <dbReference type="ARBA" id="ARBA00022643"/>
    </source>
</evidence>
<keyword evidence="7" id="KW-1185">Reference proteome</keyword>